<protein>
    <submittedName>
        <fullName evidence="2">Uncharacterized protein</fullName>
    </submittedName>
</protein>
<accession>J7ZZ23</accession>
<keyword evidence="1" id="KW-0472">Membrane</keyword>
<name>J7ZZ23_BACCE</name>
<feature type="transmembrane region" description="Helical" evidence="1">
    <location>
        <begin position="28"/>
        <end position="45"/>
    </location>
</feature>
<organism evidence="2 3">
    <name type="scientific">Bacillus cereus HuA4-10</name>
    <dbReference type="NCBI Taxonomy" id="1053206"/>
    <lineage>
        <taxon>Bacteria</taxon>
        <taxon>Bacillati</taxon>
        <taxon>Bacillota</taxon>
        <taxon>Bacilli</taxon>
        <taxon>Bacillales</taxon>
        <taxon>Bacillaceae</taxon>
        <taxon>Bacillus</taxon>
        <taxon>Bacillus cereus group</taxon>
    </lineage>
</organism>
<keyword evidence="1" id="KW-1133">Transmembrane helix</keyword>
<dbReference type="HOGENOM" id="CLU_214188_0_0_9"/>
<dbReference type="PATRIC" id="fig|1053206.3.peg.4955"/>
<dbReference type="Proteomes" id="UP000006977">
    <property type="component" value="Unassembled WGS sequence"/>
</dbReference>
<comment type="caution">
    <text evidence="2">The sequence shown here is derived from an EMBL/GenBank/DDBJ whole genome shotgun (WGS) entry which is preliminary data.</text>
</comment>
<gene>
    <name evidence="2" type="ORF">IGC_04843</name>
</gene>
<dbReference type="RefSeq" id="WP_002150767.1">
    <property type="nucleotide sequence ID" value="NZ_JH792149.1"/>
</dbReference>
<evidence type="ECO:0000313" key="3">
    <source>
        <dbReference type="Proteomes" id="UP000006977"/>
    </source>
</evidence>
<evidence type="ECO:0000313" key="2">
    <source>
        <dbReference type="EMBL" id="EJQ74643.1"/>
    </source>
</evidence>
<dbReference type="AlphaFoldDB" id="J7ZZ23"/>
<keyword evidence="1" id="KW-0812">Transmembrane</keyword>
<dbReference type="EMBL" id="AHEA01000038">
    <property type="protein sequence ID" value="EJQ74643.1"/>
    <property type="molecule type" value="Genomic_DNA"/>
</dbReference>
<sequence>MHKIINFIYGILLLIYTLYSLFVGDGSAVRFTMVLAILLIFSMVLEKGNAKKTTD</sequence>
<feature type="transmembrane region" description="Helical" evidence="1">
    <location>
        <begin position="7"/>
        <end position="22"/>
    </location>
</feature>
<reference evidence="2 3" key="1">
    <citation type="submission" date="2012-04" db="EMBL/GenBank/DDBJ databases">
        <title>The Genome Sequence of Bacillus cereus HuA4-10.</title>
        <authorList>
            <consortium name="The Broad Institute Genome Sequencing Platform"/>
            <consortium name="The Broad Institute Genome Sequencing Center for Infectious Disease"/>
            <person name="Feldgarden M."/>
            <person name="Van der Auwera G.A."/>
            <person name="Mahillon J."/>
            <person name="Duprez V."/>
            <person name="Timmery S."/>
            <person name="Mattelet C."/>
            <person name="Dierick K."/>
            <person name="Sun M."/>
            <person name="Yu Z."/>
            <person name="Zhu L."/>
            <person name="Hu X."/>
            <person name="Shank E.B."/>
            <person name="Swiecicka I."/>
            <person name="Hansen B.M."/>
            <person name="Andrup L."/>
            <person name="Young S.K."/>
            <person name="Zeng Q."/>
            <person name="Gargeya S."/>
            <person name="Fitzgerald M."/>
            <person name="Haas B."/>
            <person name="Abouelleil A."/>
            <person name="Alvarado L."/>
            <person name="Arachchi H.M."/>
            <person name="Berlin A."/>
            <person name="Chapman S.B."/>
            <person name="Goldberg J."/>
            <person name="Griggs A."/>
            <person name="Gujja S."/>
            <person name="Hansen M."/>
            <person name="Howarth C."/>
            <person name="Imamovic A."/>
            <person name="Larimer J."/>
            <person name="McCowen C."/>
            <person name="Montmayeur A."/>
            <person name="Murphy C."/>
            <person name="Neiman D."/>
            <person name="Pearson M."/>
            <person name="Priest M."/>
            <person name="Roberts A."/>
            <person name="Saif S."/>
            <person name="Shea T."/>
            <person name="Sisk P."/>
            <person name="Sykes S."/>
            <person name="Wortman J."/>
            <person name="Nusbaum C."/>
            <person name="Birren B."/>
        </authorList>
    </citation>
    <scope>NUCLEOTIDE SEQUENCE [LARGE SCALE GENOMIC DNA]</scope>
    <source>
        <strain evidence="2 3">HuA4-10</strain>
    </source>
</reference>
<proteinExistence type="predicted"/>
<evidence type="ECO:0000256" key="1">
    <source>
        <dbReference type="SAM" id="Phobius"/>
    </source>
</evidence>